<name>A0A2A9FGP8_9PSEU</name>
<comment type="caution">
    <text evidence="2">The sequence shown here is derived from an EMBL/GenBank/DDBJ whole genome shotgun (WGS) entry which is preliminary data.</text>
</comment>
<evidence type="ECO:0000256" key="1">
    <source>
        <dbReference type="SAM" id="MobiDB-lite"/>
    </source>
</evidence>
<reference evidence="2 3" key="1">
    <citation type="submission" date="2017-10" db="EMBL/GenBank/DDBJ databases">
        <title>Sequencing the genomes of 1000 actinobacteria strains.</title>
        <authorList>
            <person name="Klenk H.-P."/>
        </authorList>
    </citation>
    <scope>NUCLEOTIDE SEQUENCE [LARGE SCALE GENOMIC DNA]</scope>
    <source>
        <strain evidence="2 3">DSM 46092</strain>
    </source>
</reference>
<gene>
    <name evidence="2" type="ORF">ATK36_5305</name>
</gene>
<dbReference type="EMBL" id="PDJK01000002">
    <property type="protein sequence ID" value="PFG50103.1"/>
    <property type="molecule type" value="Genomic_DNA"/>
</dbReference>
<protein>
    <submittedName>
        <fullName evidence="2">Uncharacterized protein</fullName>
    </submittedName>
</protein>
<dbReference type="AlphaFoldDB" id="A0A2A9FGP8"/>
<feature type="compositionally biased region" description="Gly residues" evidence="1">
    <location>
        <begin position="1"/>
        <end position="16"/>
    </location>
</feature>
<proteinExistence type="predicted"/>
<feature type="region of interest" description="Disordered" evidence="1">
    <location>
        <begin position="145"/>
        <end position="178"/>
    </location>
</feature>
<feature type="compositionally biased region" description="Basic residues" evidence="1">
    <location>
        <begin position="159"/>
        <end position="174"/>
    </location>
</feature>
<evidence type="ECO:0000313" key="2">
    <source>
        <dbReference type="EMBL" id="PFG50103.1"/>
    </source>
</evidence>
<organism evidence="2 3">
    <name type="scientific">Amycolatopsis sulphurea</name>
    <dbReference type="NCBI Taxonomy" id="76022"/>
    <lineage>
        <taxon>Bacteria</taxon>
        <taxon>Bacillati</taxon>
        <taxon>Actinomycetota</taxon>
        <taxon>Actinomycetes</taxon>
        <taxon>Pseudonocardiales</taxon>
        <taxon>Pseudonocardiaceae</taxon>
        <taxon>Amycolatopsis</taxon>
    </lineage>
</organism>
<feature type="region of interest" description="Disordered" evidence="1">
    <location>
        <begin position="199"/>
        <end position="222"/>
    </location>
</feature>
<sequence>MPPAPRGGGSAGGPAGGANPRYGPRYANPPRQGAVRESPAGAAARRFGPQLLRSGGRCPAGRMCFGRSEALLPSESALGRPDPAAGEPALGVRIRPDMAALGDAHRDRSGDARAAPLSGKLLAHRPCLRVSAKSVWRSVKGPFTDSESVKGPFTDPKPVRRTPRGGRTHLRSARCRVPDQPCRKPGPCLVRASLRAATGERSVITRRRPRPANSLHDPAIAA</sequence>
<keyword evidence="3" id="KW-1185">Reference proteome</keyword>
<evidence type="ECO:0000313" key="3">
    <source>
        <dbReference type="Proteomes" id="UP000243542"/>
    </source>
</evidence>
<accession>A0A2A9FGP8</accession>
<dbReference type="Proteomes" id="UP000243542">
    <property type="component" value="Unassembled WGS sequence"/>
</dbReference>
<feature type="region of interest" description="Disordered" evidence="1">
    <location>
        <begin position="1"/>
        <end position="57"/>
    </location>
</feature>